<dbReference type="EMBL" id="CP000886">
    <property type="protein sequence ID" value="ABX65905.1"/>
    <property type="molecule type" value="Genomic_DNA"/>
</dbReference>
<reference evidence="1 2" key="1">
    <citation type="submission" date="2007-11" db="EMBL/GenBank/DDBJ databases">
        <authorList>
            <consortium name="The Salmonella enterica serovar Paratyphi B Genome Sequencing Project"/>
            <person name="McClelland M."/>
            <person name="Sanderson E.K."/>
            <person name="Porwollik S."/>
            <person name="Spieth J."/>
            <person name="Clifton W.S."/>
            <person name="Fulton R."/>
            <person name="Cordes M."/>
            <person name="Wollam A."/>
            <person name="Shah N."/>
            <person name="Pepin K."/>
            <person name="Bhonagiri V."/>
            <person name="Nash W."/>
            <person name="Johnson M."/>
            <person name="Thiruvilangam P."/>
            <person name="Wilson R."/>
        </authorList>
    </citation>
    <scope>NUCLEOTIDE SEQUENCE [LARGE SCALE GENOMIC DNA]</scope>
    <source>
        <strain evidence="2">ATCC BAA-1250 / SPB7</strain>
    </source>
</reference>
<dbReference type="KEGG" id="spq:SPAB_00472"/>
<name>A0A6C6YYR6_SALPB</name>
<accession>A0A6C6YYR6</accession>
<organism evidence="1 2">
    <name type="scientific">Salmonella paratyphi B (strain ATCC BAA-1250 / SPB7)</name>
    <dbReference type="NCBI Taxonomy" id="1016998"/>
    <lineage>
        <taxon>Bacteria</taxon>
        <taxon>Pseudomonadati</taxon>
        <taxon>Pseudomonadota</taxon>
        <taxon>Gammaproteobacteria</taxon>
        <taxon>Enterobacterales</taxon>
        <taxon>Enterobacteriaceae</taxon>
        <taxon>Salmonella</taxon>
    </lineage>
</organism>
<dbReference type="AlphaFoldDB" id="A0A6C6YYR6"/>
<sequence length="36" mass="3993">MASSGLLNVDPTEKCLSQGVQPCERQHFCKRSKVSQ</sequence>
<evidence type="ECO:0000313" key="2">
    <source>
        <dbReference type="Proteomes" id="UP000008556"/>
    </source>
</evidence>
<gene>
    <name evidence="1" type="ordered locus">SPAB_00472</name>
</gene>
<evidence type="ECO:0000313" key="1">
    <source>
        <dbReference type="EMBL" id="ABX65905.1"/>
    </source>
</evidence>
<protein>
    <submittedName>
        <fullName evidence="1">Uncharacterized protein</fullName>
    </submittedName>
</protein>
<proteinExistence type="predicted"/>
<dbReference type="Proteomes" id="UP000008556">
    <property type="component" value="Chromosome"/>
</dbReference>